<dbReference type="Gene3D" id="1.10.630.10">
    <property type="entry name" value="Cytochrome P450"/>
    <property type="match status" value="1"/>
</dbReference>
<proteinExistence type="inferred from homology"/>
<dbReference type="PRINTS" id="PR00463">
    <property type="entry name" value="EP450I"/>
</dbReference>
<evidence type="ECO:0000313" key="15">
    <source>
        <dbReference type="EMBL" id="CAH0386932.1"/>
    </source>
</evidence>
<evidence type="ECO:0000256" key="12">
    <source>
        <dbReference type="ARBA" id="ARBA00023136"/>
    </source>
</evidence>
<evidence type="ECO:0000256" key="4">
    <source>
        <dbReference type="ARBA" id="ARBA00010617"/>
    </source>
</evidence>
<dbReference type="Pfam" id="PF00067">
    <property type="entry name" value="p450"/>
    <property type="match status" value="1"/>
</dbReference>
<dbReference type="InterPro" id="IPR050476">
    <property type="entry name" value="Insect_CytP450_Detox"/>
</dbReference>
<dbReference type="Proteomes" id="UP001152759">
    <property type="component" value="Chromosome 3"/>
</dbReference>
<protein>
    <recommendedName>
        <fullName evidence="17">Cytochrome P450</fullName>
    </recommendedName>
</protein>
<dbReference type="InterPro" id="IPR001128">
    <property type="entry name" value="Cyt_P450"/>
</dbReference>
<dbReference type="GO" id="GO:0005789">
    <property type="term" value="C:endoplasmic reticulum membrane"/>
    <property type="evidence" value="ECO:0007669"/>
    <property type="project" value="UniProtKB-SubCell"/>
</dbReference>
<keyword evidence="14" id="KW-0812">Transmembrane</keyword>
<evidence type="ECO:0000256" key="11">
    <source>
        <dbReference type="ARBA" id="ARBA00023033"/>
    </source>
</evidence>
<evidence type="ECO:0000256" key="1">
    <source>
        <dbReference type="ARBA" id="ARBA00001971"/>
    </source>
</evidence>
<comment type="subcellular location">
    <subcellularLocation>
        <location evidence="3">Endoplasmic reticulum membrane</location>
        <topology evidence="3">Peripheral membrane protein</topology>
    </subcellularLocation>
    <subcellularLocation>
        <location evidence="2">Microsome membrane</location>
        <topology evidence="2">Peripheral membrane protein</topology>
    </subcellularLocation>
</comment>
<keyword evidence="9" id="KW-0560">Oxidoreductase</keyword>
<dbReference type="GO" id="GO:0016705">
    <property type="term" value="F:oxidoreductase activity, acting on paired donors, with incorporation or reduction of molecular oxygen"/>
    <property type="evidence" value="ECO:0007669"/>
    <property type="project" value="InterPro"/>
</dbReference>
<feature type="transmembrane region" description="Helical" evidence="14">
    <location>
        <begin position="12"/>
        <end position="33"/>
    </location>
</feature>
<dbReference type="GO" id="GO:0005506">
    <property type="term" value="F:iron ion binding"/>
    <property type="evidence" value="ECO:0007669"/>
    <property type="project" value="InterPro"/>
</dbReference>
<evidence type="ECO:0000256" key="8">
    <source>
        <dbReference type="ARBA" id="ARBA00022848"/>
    </source>
</evidence>
<evidence type="ECO:0000256" key="7">
    <source>
        <dbReference type="ARBA" id="ARBA00022824"/>
    </source>
</evidence>
<evidence type="ECO:0000256" key="14">
    <source>
        <dbReference type="SAM" id="Phobius"/>
    </source>
</evidence>
<evidence type="ECO:0000256" key="9">
    <source>
        <dbReference type="ARBA" id="ARBA00023002"/>
    </source>
</evidence>
<comment type="similarity">
    <text evidence="4">Belongs to the cytochrome P450 family.</text>
</comment>
<sequence>MFPLEGYENVTLILLYFLIFVAALSSSLLYLSFLRQTWRWKQSHIPFLQPVFPIGHKYFSSVFKASVIKSIDQIYNENCEKKLLGFFMGTLPVILLNDPKVINQVIVKNSKKTFATGFSIPESEVEAQYLVNTTTNKDIWKFSRSVISSNMSVAMVRGHKFDAIKEEISKMLQQAEITKSSGRSLMVQSATGSVLSNYVNAVIGVGNDSDDSKQALDEMSDYTKPSYMKMLTFYALMISPVFQHFEPLRFLPRKNCKILAGILQQEIEHRDKSKSERDDFVDVLRSLKGNPKPEGVSQEDSVITTDFKDINLRQMTGLSMTILLGSNDTTKGLTQFVIHLLSLEPDHQRKIRKEVHVVLRKHCVEELTHEVVKDLHFTFQCILEAARLFPIIPVLMRRCSEDFQIPNTEYILRKGDRVIVSPYSFHRNEKFFPEPHKFDPERFSAKNRHNSQNEAILSFGFAPRKCPGANQGMFVAAAIIASLVCHFELKPKSHLKQMDASDFHPKCFLIAPKIPLVVDLVHVQRDTEQHVI</sequence>
<keyword evidence="12 14" id="KW-0472">Membrane</keyword>
<evidence type="ECO:0000256" key="13">
    <source>
        <dbReference type="PIRSR" id="PIRSR602401-1"/>
    </source>
</evidence>
<evidence type="ECO:0000256" key="10">
    <source>
        <dbReference type="ARBA" id="ARBA00023004"/>
    </source>
</evidence>
<evidence type="ECO:0008006" key="17">
    <source>
        <dbReference type="Google" id="ProtNLM"/>
    </source>
</evidence>
<dbReference type="SUPFAM" id="SSF48264">
    <property type="entry name" value="Cytochrome P450"/>
    <property type="match status" value="1"/>
</dbReference>
<dbReference type="EMBL" id="OU963864">
    <property type="protein sequence ID" value="CAH0386932.1"/>
    <property type="molecule type" value="Genomic_DNA"/>
</dbReference>
<dbReference type="PANTHER" id="PTHR24292:SF54">
    <property type="entry name" value="CYP9F3-RELATED"/>
    <property type="match status" value="1"/>
</dbReference>
<name>A0A9P0AAT3_BEMTA</name>
<keyword evidence="6 13" id="KW-0479">Metal-binding</keyword>
<keyword evidence="16" id="KW-1185">Reference proteome</keyword>
<comment type="cofactor">
    <cofactor evidence="1 13">
        <name>heme</name>
        <dbReference type="ChEBI" id="CHEBI:30413"/>
    </cofactor>
</comment>
<feature type="binding site" description="axial binding residue" evidence="13">
    <location>
        <position position="466"/>
    </location>
    <ligand>
        <name>heme</name>
        <dbReference type="ChEBI" id="CHEBI:30413"/>
    </ligand>
    <ligandPart>
        <name>Fe</name>
        <dbReference type="ChEBI" id="CHEBI:18248"/>
    </ligandPart>
</feature>
<dbReference type="GO" id="GO:0020037">
    <property type="term" value="F:heme binding"/>
    <property type="evidence" value="ECO:0007669"/>
    <property type="project" value="InterPro"/>
</dbReference>
<keyword evidence="8" id="KW-0492">Microsome</keyword>
<evidence type="ECO:0000256" key="2">
    <source>
        <dbReference type="ARBA" id="ARBA00004174"/>
    </source>
</evidence>
<dbReference type="GO" id="GO:0004497">
    <property type="term" value="F:monooxygenase activity"/>
    <property type="evidence" value="ECO:0007669"/>
    <property type="project" value="UniProtKB-KW"/>
</dbReference>
<keyword evidence="5 13" id="KW-0349">Heme</keyword>
<evidence type="ECO:0000256" key="5">
    <source>
        <dbReference type="ARBA" id="ARBA00022617"/>
    </source>
</evidence>
<keyword evidence="11" id="KW-0503">Monooxygenase</keyword>
<gene>
    <name evidence="15" type="ORF">BEMITA_LOCUS5996</name>
</gene>
<dbReference type="PANTHER" id="PTHR24292">
    <property type="entry name" value="CYTOCHROME P450"/>
    <property type="match status" value="1"/>
</dbReference>
<accession>A0A9P0AAT3</accession>
<dbReference type="AlphaFoldDB" id="A0A9P0AAT3"/>
<keyword evidence="7" id="KW-0256">Endoplasmic reticulum</keyword>
<keyword evidence="14" id="KW-1133">Transmembrane helix</keyword>
<organism evidence="15 16">
    <name type="scientific">Bemisia tabaci</name>
    <name type="common">Sweetpotato whitefly</name>
    <name type="synonym">Aleurodes tabaci</name>
    <dbReference type="NCBI Taxonomy" id="7038"/>
    <lineage>
        <taxon>Eukaryota</taxon>
        <taxon>Metazoa</taxon>
        <taxon>Ecdysozoa</taxon>
        <taxon>Arthropoda</taxon>
        <taxon>Hexapoda</taxon>
        <taxon>Insecta</taxon>
        <taxon>Pterygota</taxon>
        <taxon>Neoptera</taxon>
        <taxon>Paraneoptera</taxon>
        <taxon>Hemiptera</taxon>
        <taxon>Sternorrhyncha</taxon>
        <taxon>Aleyrodoidea</taxon>
        <taxon>Aleyrodidae</taxon>
        <taxon>Aleyrodinae</taxon>
        <taxon>Bemisia</taxon>
    </lineage>
</organism>
<reference evidence="15" key="1">
    <citation type="submission" date="2021-12" db="EMBL/GenBank/DDBJ databases">
        <authorList>
            <person name="King R."/>
        </authorList>
    </citation>
    <scope>NUCLEOTIDE SEQUENCE</scope>
</reference>
<keyword evidence="10 13" id="KW-0408">Iron</keyword>
<evidence type="ECO:0000313" key="16">
    <source>
        <dbReference type="Proteomes" id="UP001152759"/>
    </source>
</evidence>
<evidence type="ECO:0000256" key="6">
    <source>
        <dbReference type="ARBA" id="ARBA00022723"/>
    </source>
</evidence>
<dbReference type="InterPro" id="IPR036396">
    <property type="entry name" value="Cyt_P450_sf"/>
</dbReference>
<evidence type="ECO:0000256" key="3">
    <source>
        <dbReference type="ARBA" id="ARBA00004406"/>
    </source>
</evidence>
<dbReference type="InterPro" id="IPR002401">
    <property type="entry name" value="Cyt_P450_E_grp-I"/>
</dbReference>